<organism evidence="4 5">
    <name type="scientific">Zemynaea arenosa</name>
    <dbReference type="NCBI Taxonomy" id="2561931"/>
    <lineage>
        <taxon>Bacteria</taxon>
        <taxon>Pseudomonadati</taxon>
        <taxon>Pseudomonadota</taxon>
        <taxon>Betaproteobacteria</taxon>
        <taxon>Burkholderiales</taxon>
        <taxon>Oxalobacteraceae</taxon>
        <taxon>Telluria group</taxon>
        <taxon>Zemynaea</taxon>
    </lineage>
</organism>
<evidence type="ECO:0000256" key="1">
    <source>
        <dbReference type="ARBA" id="ARBA00022801"/>
    </source>
</evidence>
<feature type="region of interest" description="Disordered" evidence="2">
    <location>
        <begin position="1"/>
        <end position="45"/>
    </location>
</feature>
<protein>
    <submittedName>
        <fullName evidence="4">Alpha/beta hydrolase</fullName>
    </submittedName>
</protein>
<dbReference type="Pfam" id="PF20434">
    <property type="entry name" value="BD-FAE"/>
    <property type="match status" value="1"/>
</dbReference>
<dbReference type="Gene3D" id="3.40.50.1820">
    <property type="entry name" value="alpha/beta hydrolase"/>
    <property type="match status" value="1"/>
</dbReference>
<accession>A0A4Y9SDP8</accession>
<feature type="domain" description="BD-FAE-like" evidence="3">
    <location>
        <begin position="66"/>
        <end position="174"/>
    </location>
</feature>
<dbReference type="InterPro" id="IPR029058">
    <property type="entry name" value="AB_hydrolase_fold"/>
</dbReference>
<dbReference type="GO" id="GO:0016787">
    <property type="term" value="F:hydrolase activity"/>
    <property type="evidence" value="ECO:0007669"/>
    <property type="project" value="UniProtKB-KW"/>
</dbReference>
<dbReference type="OrthoDB" id="9794445at2"/>
<dbReference type="InterPro" id="IPR049492">
    <property type="entry name" value="BD-FAE-like_dom"/>
</dbReference>
<dbReference type="AlphaFoldDB" id="A0A4Y9SDP8"/>
<dbReference type="SUPFAM" id="SSF53474">
    <property type="entry name" value="alpha/beta-Hydrolases"/>
    <property type="match status" value="1"/>
</dbReference>
<dbReference type="PANTHER" id="PTHR48081:SF33">
    <property type="entry name" value="KYNURENINE FORMAMIDASE"/>
    <property type="match status" value="1"/>
</dbReference>
<gene>
    <name evidence="4" type="ORF">E4L96_09775</name>
</gene>
<evidence type="ECO:0000313" key="4">
    <source>
        <dbReference type="EMBL" id="TFW20869.1"/>
    </source>
</evidence>
<proteinExistence type="predicted"/>
<keyword evidence="5" id="KW-1185">Reference proteome</keyword>
<evidence type="ECO:0000256" key="2">
    <source>
        <dbReference type="SAM" id="MobiDB-lite"/>
    </source>
</evidence>
<dbReference type="EMBL" id="SPVF01000128">
    <property type="protein sequence ID" value="TFW20869.1"/>
    <property type="molecule type" value="Genomic_DNA"/>
</dbReference>
<reference evidence="4 5" key="1">
    <citation type="submission" date="2019-03" db="EMBL/GenBank/DDBJ databases">
        <title>Draft Genome Sequence of Massilia arenosa sp. nov., a Novel Massilia Species Isolated from a Sandy-loam Maize Soil.</title>
        <authorList>
            <person name="Raths R."/>
            <person name="Peta V."/>
            <person name="Bucking H."/>
        </authorList>
    </citation>
    <scope>NUCLEOTIDE SEQUENCE [LARGE SCALE GENOMIC DNA]</scope>
    <source>
        <strain evidence="4 5">MC02</strain>
    </source>
</reference>
<dbReference type="Proteomes" id="UP000298438">
    <property type="component" value="Unassembled WGS sequence"/>
</dbReference>
<feature type="compositionally biased region" description="Basic and acidic residues" evidence="2">
    <location>
        <begin position="12"/>
        <end position="23"/>
    </location>
</feature>
<dbReference type="InterPro" id="IPR050300">
    <property type="entry name" value="GDXG_lipolytic_enzyme"/>
</dbReference>
<evidence type="ECO:0000313" key="5">
    <source>
        <dbReference type="Proteomes" id="UP000298438"/>
    </source>
</evidence>
<keyword evidence="1 4" id="KW-0378">Hydrolase</keyword>
<dbReference type="PANTHER" id="PTHR48081">
    <property type="entry name" value="AB HYDROLASE SUPERFAMILY PROTEIN C4A8.06C"/>
    <property type="match status" value="1"/>
</dbReference>
<evidence type="ECO:0000259" key="3">
    <source>
        <dbReference type="Pfam" id="PF20434"/>
    </source>
</evidence>
<comment type="caution">
    <text evidence="4">The sequence shown here is derived from an EMBL/GenBank/DDBJ whole genome shotgun (WGS) entry which is preliminary data.</text>
</comment>
<name>A0A4Y9SDP8_9BURK</name>
<sequence length="307" mass="33072">MSLIQPAGAGPLRDKLKERRAERQAAQMEDDGGLAGEGRGAPATVPPGVNVVQDVAYGSGSAQRFDVYMPQAGARSAPVIFMVHGGGWKRGDKNMKSVVENKAARWVPQGFVFISVNYPMLPDANPLQQAHAVAQALAAAQLKASSWGGDPARFIVMGHSAGAHLVSLIASSPQIVAAERVQPWLGTIALDSAAYDVEEVMQHRHFKLYDEAFGTDQALWRDASPLAQLNAAGAPFLAVCSSRRRESCPQAHGYVRKATRLGTRAQVLEQDKSHKEINEDLGAPGAYTEAVEDFMRRLDPVVRGLLR</sequence>